<evidence type="ECO:0000313" key="2">
    <source>
        <dbReference type="Proteomes" id="UP001642900"/>
    </source>
</evidence>
<proteinExistence type="predicted"/>
<sequence length="219" mass="23755">MRRLSFSISLHGCVNKPLKSLHILCSPSRGEHSLGIAVDQLRTDGPADDHIPAGAVRDQFVLIDVPVKIDPKKEHIVPGSVIAPIATYAGRGRPQAFDSASQNEIPSDAAKAEPLQQLCNRLSNKEREKFNVFSSIVVKSKDALSAISEGKRPRVKLATPKFESKDGLPLEGISVADVGNHLPTSVAALLGPSWAQRPPRHTNAARRPSSYDFSAWDLF</sequence>
<comment type="caution">
    <text evidence="1">The sequence shown here is derived from an EMBL/GenBank/DDBJ whole genome shotgun (WGS) entry which is preliminary data.</text>
</comment>
<dbReference type="EMBL" id="JAAKZF010000016">
    <property type="protein sequence ID" value="NGO52329.1"/>
    <property type="molecule type" value="Genomic_DNA"/>
</dbReference>
<protein>
    <submittedName>
        <fullName evidence="1">Uncharacterized protein</fullName>
    </submittedName>
</protein>
<reference evidence="1 2" key="1">
    <citation type="submission" date="2020-02" db="EMBL/GenBank/DDBJ databases">
        <title>Genome sequence of strain CCNWXJ40-4.</title>
        <authorList>
            <person name="Gao J."/>
            <person name="Sun J."/>
        </authorList>
    </citation>
    <scope>NUCLEOTIDE SEQUENCE [LARGE SCALE GENOMIC DNA]</scope>
    <source>
        <strain evidence="1 2">CCNWXJ 40-4</strain>
    </source>
</reference>
<gene>
    <name evidence="1" type="ORF">G6N73_14270</name>
</gene>
<dbReference type="RefSeq" id="WP_165028619.1">
    <property type="nucleotide sequence ID" value="NZ_JAAKZF010000016.1"/>
</dbReference>
<accession>A0A6G4WCK2</accession>
<keyword evidence="2" id="KW-1185">Reference proteome</keyword>
<name>A0A6G4WCK2_9HYPH</name>
<dbReference type="AlphaFoldDB" id="A0A6G4WCK2"/>
<evidence type="ECO:0000313" key="1">
    <source>
        <dbReference type="EMBL" id="NGO52329.1"/>
    </source>
</evidence>
<organism evidence="1 2">
    <name type="scientific">Allomesorhizobium camelthorni</name>
    <dbReference type="NCBI Taxonomy" id="475069"/>
    <lineage>
        <taxon>Bacteria</taxon>
        <taxon>Pseudomonadati</taxon>
        <taxon>Pseudomonadota</taxon>
        <taxon>Alphaproteobacteria</taxon>
        <taxon>Hyphomicrobiales</taxon>
        <taxon>Phyllobacteriaceae</taxon>
        <taxon>Allomesorhizobium</taxon>
    </lineage>
</organism>
<dbReference type="Proteomes" id="UP001642900">
    <property type="component" value="Unassembled WGS sequence"/>
</dbReference>